<sequence>MITRRTLLVGGAVGGACALAGTRIAPRPALAQTVPNSAGTEPPALKAPVSACDSHHHIYDARFPVSPHWRGGRPDGATVADYRLLQKKLSITRHVIVQPSTYGVDNRCLLDALEQFGSEARGIVVIDENTTAAELRRMNDLGVRGVRVNFLTPQSWGVTTPERLIETAARIAPLGWHAQVLMSGEQIARFEEVLTGLPVPVVFDHLGRIPQPDGLSHPGAQAILRIVGKGRSWIKLSEPYVDTKLGPPAYADTGALARAYVQAAPERVIWGSDWPHPTEKEKPDDALLFDLLTGWAPDASTRKKILVTNPATLFGFS</sequence>
<accession>A0A5A9G1K7</accession>
<dbReference type="InterPro" id="IPR052358">
    <property type="entry name" value="Aro_Compnd_Degr_Hydrolases"/>
</dbReference>
<evidence type="ECO:0000259" key="1">
    <source>
        <dbReference type="Pfam" id="PF04909"/>
    </source>
</evidence>
<dbReference type="InterPro" id="IPR006680">
    <property type="entry name" value="Amidohydro-rel"/>
</dbReference>
<keyword evidence="2" id="KW-0378">Hydrolase</keyword>
<protein>
    <submittedName>
        <fullName evidence="2">Amidohydrolase family protein</fullName>
    </submittedName>
</protein>
<dbReference type="InterPro" id="IPR006311">
    <property type="entry name" value="TAT_signal"/>
</dbReference>
<dbReference type="InterPro" id="IPR032466">
    <property type="entry name" value="Metal_Hydrolase"/>
</dbReference>
<proteinExistence type="predicted"/>
<feature type="domain" description="Amidohydrolase-related" evidence="1">
    <location>
        <begin position="52"/>
        <end position="316"/>
    </location>
</feature>
<dbReference type="PANTHER" id="PTHR35563">
    <property type="entry name" value="BARREL METAL-DEPENDENT HYDROLASE, PUTATIVE (AFU_ORTHOLOGUE AFUA_1G16240)-RELATED"/>
    <property type="match status" value="1"/>
</dbReference>
<dbReference type="Gene3D" id="3.20.20.140">
    <property type="entry name" value="Metal-dependent hydrolases"/>
    <property type="match status" value="1"/>
</dbReference>
<dbReference type="EMBL" id="VTTN01000027">
    <property type="protein sequence ID" value="KAA0588418.1"/>
    <property type="molecule type" value="Genomic_DNA"/>
</dbReference>
<evidence type="ECO:0000313" key="2">
    <source>
        <dbReference type="EMBL" id="KAA0588418.1"/>
    </source>
</evidence>
<gene>
    <name evidence="2" type="ORF">FZ942_33265</name>
</gene>
<dbReference type="PROSITE" id="PS51318">
    <property type="entry name" value="TAT"/>
    <property type="match status" value="1"/>
</dbReference>
<dbReference type="AlphaFoldDB" id="A0A5A9G1K7"/>
<dbReference type="Proteomes" id="UP000324927">
    <property type="component" value="Unassembled WGS sequence"/>
</dbReference>
<dbReference type="SUPFAM" id="SSF51556">
    <property type="entry name" value="Metallo-dependent hydrolases"/>
    <property type="match status" value="1"/>
</dbReference>
<name>A0A5A9G1K7_AZOLI</name>
<dbReference type="GO" id="GO:0016787">
    <property type="term" value="F:hydrolase activity"/>
    <property type="evidence" value="ECO:0007669"/>
    <property type="project" value="UniProtKB-KW"/>
</dbReference>
<comment type="caution">
    <text evidence="2">The sequence shown here is derived from an EMBL/GenBank/DDBJ whole genome shotgun (WGS) entry which is preliminary data.</text>
</comment>
<dbReference type="PANTHER" id="PTHR35563:SF2">
    <property type="entry name" value="BARREL METAL-DEPENDENT HYDROLASE, PUTATIVE (AFU_ORTHOLOGUE AFUA_1G16240)-RELATED"/>
    <property type="match status" value="1"/>
</dbReference>
<organism evidence="2 3">
    <name type="scientific">Azospirillum lipoferum</name>
    <dbReference type="NCBI Taxonomy" id="193"/>
    <lineage>
        <taxon>Bacteria</taxon>
        <taxon>Pseudomonadati</taxon>
        <taxon>Pseudomonadota</taxon>
        <taxon>Alphaproteobacteria</taxon>
        <taxon>Rhodospirillales</taxon>
        <taxon>Azospirillaceae</taxon>
        <taxon>Azospirillum</taxon>
    </lineage>
</organism>
<keyword evidence="3" id="KW-1185">Reference proteome</keyword>
<dbReference type="PROSITE" id="PS51257">
    <property type="entry name" value="PROKAR_LIPOPROTEIN"/>
    <property type="match status" value="1"/>
</dbReference>
<dbReference type="Pfam" id="PF04909">
    <property type="entry name" value="Amidohydro_2"/>
    <property type="match status" value="1"/>
</dbReference>
<reference evidence="2 3" key="1">
    <citation type="submission" date="2019-08" db="EMBL/GenBank/DDBJ databases">
        <authorList>
            <person name="Grouzdev D."/>
            <person name="Tikhonova E."/>
            <person name="Kravchenko I."/>
        </authorList>
    </citation>
    <scope>NUCLEOTIDE SEQUENCE [LARGE SCALE GENOMIC DNA]</scope>
    <source>
        <strain evidence="2 3">59b</strain>
    </source>
</reference>
<dbReference type="RefSeq" id="WP_149235330.1">
    <property type="nucleotide sequence ID" value="NZ_JALJXJ010000027.1"/>
</dbReference>
<dbReference type="OrthoDB" id="9787654at2"/>
<evidence type="ECO:0000313" key="3">
    <source>
        <dbReference type="Proteomes" id="UP000324927"/>
    </source>
</evidence>